<dbReference type="SUPFAM" id="SSF55785">
    <property type="entry name" value="PYP-like sensor domain (PAS domain)"/>
    <property type="match status" value="3"/>
</dbReference>
<evidence type="ECO:0000256" key="5">
    <source>
        <dbReference type="ARBA" id="ARBA00022553"/>
    </source>
</evidence>
<dbReference type="InterPro" id="IPR005467">
    <property type="entry name" value="His_kinase_dom"/>
</dbReference>
<dbReference type="Pfam" id="PF01627">
    <property type="entry name" value="Hpt"/>
    <property type="match status" value="1"/>
</dbReference>
<sequence length="1442" mass="161596">MDSDRNYFKRVRFLILFFVPVALALLCAAVFSYWTEIRVQQMRADVDENERIYLETAAEASAISLQSLIIQRDLMLALTHSKAGSISDADVHRLHSEIVDKFDGLEHRLEKFERFSEKSLIGDKLLKTRIFFGDFKQFVLKSTDMVAVDPMLASHYIENAGVHYVDLALQLHSIDDVLSQHALDESVDASQHLNTYSEHLRLISIGGTFALIGVWLLIAIRLTKRLDLLTASLSYLANPQQIGQTIPLFPEIVSIAKKKGTLIGDMADAVLAFRDTRYQRDAMQAELESERSHLDALIQGMPDLVWFKDLNGAYRIFNNRFLQQAGKTAQELVGLTDIEVFPKLEAELYQTGDKIAIERGTYELPPHWRTFADGHQELIVSIKTRIYDAEGKLLGVLGIGRDITALEMAQQALREREQQYAAIVSQAPIGILLIDHDLGFINFNDAACHSHGYTREEFARLTLYDLQTQSDKRVTKRHLEEIIALGGMEFENQRRTKSGEIRDFWISMRPLELAGKECFTAIWMDITERKQTERELHRYQDELERLVVERTAKLEEARQRLADQALQLVAANEELQVIFDCATVGIVIVKDRKILRYNHKLDEIFGYPSEGMLNQSTRIWYASDEQFALSGHLIDERSPIQEDYLQEQELVRLDGSRFWARLTNARINTSVFEGAIICIVEDVTEEHQVAMELRAAKEMAESANRAKSSFLANMSHEIRTPMNAIIGLAHLIRRDPLSDRQTQQLDKVTAAAMHLLSVINDILDFSKIEAGRMTLDPTDFQLERVVSNVFALIADKAEEKGLEMIAEINNVPTALYGDSVRLGQILLNFASNAVKFTEKGSIILRAVLTRRDAEQMWLRFEVRDTGIGLTDDQQSKLFAAFQQADASTTRTYGGTGLGLAICRKFAELMGGRVGVSSEYGKGSTFWFEAPFGEGKELTGPGAQLLQPRTRILVIDDMEDARETLADMLRALGARVSTATSGADALELAAQADAMGDSYQMIFTDWQMPELTGTETCERLRRLPLRIQPVCILVSGSSGCPRDEKESQLFSAFIPKPVLPTMLADTIARVSGENRIAIVPEKKNELLAFVPGHHLLLVEDNQMNQEVAMELLKDMGFLVDLAEDGEQAVALAAAGKYDLILMDIQMPKMDGLEATRHIRDIDICKKIPIIAMTANAFAEDRAAALSVGMDDYVPKPVDPQQLSQVLAKWLPAAVKGGVTILTDKSFSLREVDILKKMQAIKNLRLEEGLRSVRNNVEKLNHLLQSFAQDHGGDAVSLRSELKARQNVDAKRRAHTLKGVSGMIGFGRLSELAEKIERWIGQNLDMEINPEAAGVSDLDEELSEVCNAIRLALGDMIDLGEDNSALPDDFQDRLILLQKQLVADDLDAEESYFELASSFERAFPDKASALKRAIEEFDFVQAGEIVNALLEDIGGNVLNKSEEG</sequence>
<evidence type="ECO:0000313" key="22">
    <source>
        <dbReference type="Proteomes" id="UP000613113"/>
    </source>
</evidence>
<comment type="catalytic activity">
    <reaction evidence="1">
        <text>ATP + protein L-histidine = ADP + protein N-phospho-L-histidine.</text>
        <dbReference type="EC" id="2.7.13.3"/>
    </reaction>
</comment>
<dbReference type="PROSITE" id="PS50113">
    <property type="entry name" value="PAC"/>
    <property type="match status" value="1"/>
</dbReference>
<comment type="subcellular location">
    <subcellularLocation>
        <location evidence="2">Cell membrane</location>
        <topology evidence="2">Multi-pass membrane protein</topology>
    </subcellularLocation>
</comment>
<evidence type="ECO:0000256" key="11">
    <source>
        <dbReference type="ARBA" id="ARBA00023136"/>
    </source>
</evidence>
<dbReference type="InterPro" id="IPR000014">
    <property type="entry name" value="PAS"/>
</dbReference>
<reference evidence="21 22" key="1">
    <citation type="submission" date="2020-08" db="EMBL/GenBank/DDBJ databases">
        <title>Novel species isolated from subtropical streams in China.</title>
        <authorList>
            <person name="Lu H."/>
        </authorList>
    </citation>
    <scope>NUCLEOTIDE SEQUENCE [LARGE SCALE GENOMIC DNA]</scope>
    <source>
        <strain evidence="21 22">FT31W</strain>
    </source>
</reference>
<dbReference type="SMART" id="SM00388">
    <property type="entry name" value="HisKA"/>
    <property type="match status" value="1"/>
</dbReference>
<evidence type="ECO:0000256" key="6">
    <source>
        <dbReference type="ARBA" id="ARBA00022692"/>
    </source>
</evidence>
<dbReference type="InterPro" id="IPR000700">
    <property type="entry name" value="PAS-assoc_C"/>
</dbReference>
<dbReference type="PRINTS" id="PR00344">
    <property type="entry name" value="BCTRLSENSOR"/>
</dbReference>
<dbReference type="Gene3D" id="3.40.50.2300">
    <property type="match status" value="2"/>
</dbReference>
<keyword evidence="5 13" id="KW-0597">Phosphoprotein</keyword>
<name>A0ABR6YQR8_9BURK</name>
<dbReference type="Gene3D" id="3.30.450.20">
    <property type="entry name" value="PAS domain"/>
    <property type="match status" value="3"/>
</dbReference>
<evidence type="ECO:0000256" key="13">
    <source>
        <dbReference type="PROSITE-ProRule" id="PRU00169"/>
    </source>
</evidence>
<evidence type="ECO:0000313" key="21">
    <source>
        <dbReference type="EMBL" id="MBC3886235.1"/>
    </source>
</evidence>
<dbReference type="InterPro" id="IPR013656">
    <property type="entry name" value="PAS_4"/>
</dbReference>
<feature type="domain" description="HPt" evidence="20">
    <location>
        <begin position="1254"/>
        <end position="1354"/>
    </location>
</feature>
<dbReference type="Gene3D" id="3.30.565.10">
    <property type="entry name" value="Histidine kinase-like ATPase, C-terminal domain"/>
    <property type="match status" value="1"/>
</dbReference>
<dbReference type="CDD" id="cd17546">
    <property type="entry name" value="REC_hyHK_CKI1_RcsC-like"/>
    <property type="match status" value="1"/>
</dbReference>
<evidence type="ECO:0000259" key="20">
    <source>
        <dbReference type="PROSITE" id="PS50894"/>
    </source>
</evidence>
<dbReference type="SMART" id="SM00387">
    <property type="entry name" value="HATPase_c"/>
    <property type="match status" value="1"/>
</dbReference>
<dbReference type="InterPro" id="IPR001610">
    <property type="entry name" value="PAC"/>
</dbReference>
<dbReference type="PANTHER" id="PTHR45339:SF1">
    <property type="entry name" value="HYBRID SIGNAL TRANSDUCTION HISTIDINE KINASE J"/>
    <property type="match status" value="1"/>
</dbReference>
<dbReference type="InterPro" id="IPR036641">
    <property type="entry name" value="HPT_dom_sf"/>
</dbReference>
<evidence type="ECO:0000259" key="19">
    <source>
        <dbReference type="PROSITE" id="PS50113"/>
    </source>
</evidence>
<dbReference type="Pfam" id="PF00072">
    <property type="entry name" value="Response_reg"/>
    <property type="match status" value="2"/>
</dbReference>
<evidence type="ECO:0000256" key="15">
    <source>
        <dbReference type="SAM" id="Phobius"/>
    </source>
</evidence>
<dbReference type="PROSITE" id="PS50112">
    <property type="entry name" value="PAS"/>
    <property type="match status" value="2"/>
</dbReference>
<keyword evidence="9 15" id="KW-1133">Transmembrane helix</keyword>
<dbReference type="NCBIfam" id="TIGR00229">
    <property type="entry name" value="sensory_box"/>
    <property type="match status" value="3"/>
</dbReference>
<feature type="domain" description="Response regulatory" evidence="17">
    <location>
        <begin position="1093"/>
        <end position="1209"/>
    </location>
</feature>
<dbReference type="CDD" id="cd00130">
    <property type="entry name" value="PAS"/>
    <property type="match status" value="2"/>
</dbReference>
<evidence type="ECO:0000259" key="17">
    <source>
        <dbReference type="PROSITE" id="PS50110"/>
    </source>
</evidence>
<dbReference type="SUPFAM" id="SSF52172">
    <property type="entry name" value="CheY-like"/>
    <property type="match status" value="2"/>
</dbReference>
<dbReference type="SUPFAM" id="SSF47226">
    <property type="entry name" value="Histidine-containing phosphotransfer domain, HPT domain"/>
    <property type="match status" value="1"/>
</dbReference>
<dbReference type="CDD" id="cd16922">
    <property type="entry name" value="HATPase_EvgS-ArcB-TorS-like"/>
    <property type="match status" value="1"/>
</dbReference>
<dbReference type="InterPro" id="IPR008207">
    <property type="entry name" value="Sig_transdc_His_kin_Hpt_dom"/>
</dbReference>
<dbReference type="InterPro" id="IPR036097">
    <property type="entry name" value="HisK_dim/P_sf"/>
</dbReference>
<feature type="modified residue" description="4-aspartylphosphate" evidence="13">
    <location>
        <position position="1142"/>
    </location>
</feature>
<evidence type="ECO:0000256" key="3">
    <source>
        <dbReference type="ARBA" id="ARBA00012438"/>
    </source>
</evidence>
<keyword evidence="7" id="KW-0547">Nucleotide-binding</keyword>
<feature type="transmembrane region" description="Helical" evidence="15">
    <location>
        <begin position="12"/>
        <end position="34"/>
    </location>
</feature>
<dbReference type="Gene3D" id="1.20.120.160">
    <property type="entry name" value="HPT domain"/>
    <property type="match status" value="1"/>
</dbReference>
<keyword evidence="10" id="KW-0902">Two-component regulatory system</keyword>
<comment type="caution">
    <text evidence="21">The sequence shown here is derived from an EMBL/GenBank/DDBJ whole genome shotgun (WGS) entry which is preliminary data.</text>
</comment>
<dbReference type="PROSITE" id="PS50894">
    <property type="entry name" value="HPT"/>
    <property type="match status" value="1"/>
</dbReference>
<keyword evidence="14" id="KW-0175">Coiled coil</keyword>
<dbReference type="InterPro" id="IPR003594">
    <property type="entry name" value="HATPase_dom"/>
</dbReference>
<dbReference type="PROSITE" id="PS50110">
    <property type="entry name" value="RESPONSE_REGULATORY"/>
    <property type="match status" value="2"/>
</dbReference>
<dbReference type="Gene3D" id="1.10.287.130">
    <property type="match status" value="1"/>
</dbReference>
<evidence type="ECO:0000256" key="1">
    <source>
        <dbReference type="ARBA" id="ARBA00000085"/>
    </source>
</evidence>
<dbReference type="Pfam" id="PF08448">
    <property type="entry name" value="PAS_4"/>
    <property type="match status" value="1"/>
</dbReference>
<dbReference type="SUPFAM" id="SSF55874">
    <property type="entry name" value="ATPase domain of HSP90 chaperone/DNA topoisomerase II/histidine kinase"/>
    <property type="match status" value="1"/>
</dbReference>
<keyword evidence="6 15" id="KW-0812">Transmembrane</keyword>
<dbReference type="InterPro" id="IPR036890">
    <property type="entry name" value="HATPase_C_sf"/>
</dbReference>
<feature type="domain" description="PAS" evidence="18">
    <location>
        <begin position="290"/>
        <end position="334"/>
    </location>
</feature>
<dbReference type="Pfam" id="PF00512">
    <property type="entry name" value="HisKA"/>
    <property type="match status" value="1"/>
</dbReference>
<dbReference type="InterPro" id="IPR035965">
    <property type="entry name" value="PAS-like_dom_sf"/>
</dbReference>
<gene>
    <name evidence="21" type="ORF">H8K27_13930</name>
</gene>
<dbReference type="InterPro" id="IPR001789">
    <property type="entry name" value="Sig_transdc_resp-reg_receiver"/>
</dbReference>
<dbReference type="InterPro" id="IPR011006">
    <property type="entry name" value="CheY-like_superfamily"/>
</dbReference>
<dbReference type="Pfam" id="PF13426">
    <property type="entry name" value="PAS_9"/>
    <property type="match status" value="2"/>
</dbReference>
<keyword evidence="22" id="KW-1185">Reference proteome</keyword>
<dbReference type="InterPro" id="IPR004358">
    <property type="entry name" value="Sig_transdc_His_kin-like_C"/>
</dbReference>
<dbReference type="CDD" id="cd00082">
    <property type="entry name" value="HisKA"/>
    <property type="match status" value="1"/>
</dbReference>
<evidence type="ECO:0000256" key="2">
    <source>
        <dbReference type="ARBA" id="ARBA00004651"/>
    </source>
</evidence>
<dbReference type="RefSeq" id="WP_186863799.1">
    <property type="nucleotide sequence ID" value="NZ_JACOGC010000006.1"/>
</dbReference>
<protein>
    <recommendedName>
        <fullName evidence="3">histidine kinase</fullName>
        <ecNumber evidence="3">2.7.13.3</ecNumber>
    </recommendedName>
</protein>
<keyword evidence="11 15" id="KW-0472">Membrane</keyword>
<evidence type="ECO:0000256" key="4">
    <source>
        <dbReference type="ARBA" id="ARBA00022475"/>
    </source>
</evidence>
<evidence type="ECO:0000259" key="16">
    <source>
        <dbReference type="PROSITE" id="PS50109"/>
    </source>
</evidence>
<dbReference type="EMBL" id="JACOGC010000006">
    <property type="protein sequence ID" value="MBC3886235.1"/>
    <property type="molecule type" value="Genomic_DNA"/>
</dbReference>
<evidence type="ECO:0000256" key="9">
    <source>
        <dbReference type="ARBA" id="ARBA00022989"/>
    </source>
</evidence>
<feature type="domain" description="Histidine kinase" evidence="16">
    <location>
        <begin position="713"/>
        <end position="933"/>
    </location>
</feature>
<feature type="domain" description="Response regulatory" evidence="17">
    <location>
        <begin position="950"/>
        <end position="1070"/>
    </location>
</feature>
<dbReference type="SMART" id="SM00448">
    <property type="entry name" value="REC"/>
    <property type="match status" value="2"/>
</dbReference>
<keyword evidence="4" id="KW-1003">Cell membrane</keyword>
<dbReference type="SMART" id="SM00086">
    <property type="entry name" value="PAC"/>
    <property type="match status" value="2"/>
</dbReference>
<dbReference type="CDD" id="cd00088">
    <property type="entry name" value="HPT"/>
    <property type="match status" value="1"/>
</dbReference>
<evidence type="ECO:0000256" key="14">
    <source>
        <dbReference type="SAM" id="Coils"/>
    </source>
</evidence>
<keyword evidence="8" id="KW-0067">ATP-binding</keyword>
<feature type="domain" description="PAC" evidence="19">
    <location>
        <begin position="362"/>
        <end position="415"/>
    </location>
</feature>
<dbReference type="PANTHER" id="PTHR45339">
    <property type="entry name" value="HYBRID SIGNAL TRANSDUCTION HISTIDINE KINASE J"/>
    <property type="match status" value="1"/>
</dbReference>
<organism evidence="21 22">
    <name type="scientific">Undibacterium griseum</name>
    <dbReference type="NCBI Taxonomy" id="2762295"/>
    <lineage>
        <taxon>Bacteria</taxon>
        <taxon>Pseudomonadati</taxon>
        <taxon>Pseudomonadota</taxon>
        <taxon>Betaproteobacteria</taxon>
        <taxon>Burkholderiales</taxon>
        <taxon>Oxalobacteraceae</taxon>
        <taxon>Undibacterium</taxon>
    </lineage>
</organism>
<evidence type="ECO:0000259" key="18">
    <source>
        <dbReference type="PROSITE" id="PS50112"/>
    </source>
</evidence>
<evidence type="ECO:0000256" key="10">
    <source>
        <dbReference type="ARBA" id="ARBA00023012"/>
    </source>
</evidence>
<dbReference type="EC" id="2.7.13.3" evidence="3"/>
<proteinExistence type="predicted"/>
<feature type="modified residue" description="Phosphohistidine" evidence="12">
    <location>
        <position position="1293"/>
    </location>
</feature>
<feature type="modified residue" description="4-aspartylphosphate" evidence="13">
    <location>
        <position position="1004"/>
    </location>
</feature>
<evidence type="ECO:0000256" key="7">
    <source>
        <dbReference type="ARBA" id="ARBA00022741"/>
    </source>
</evidence>
<feature type="domain" description="PAS" evidence="18">
    <location>
        <begin position="416"/>
        <end position="486"/>
    </location>
</feature>
<accession>A0ABR6YQR8</accession>
<feature type="coiled-coil region" evidence="14">
    <location>
        <begin position="529"/>
        <end position="574"/>
    </location>
</feature>
<dbReference type="InterPro" id="IPR003661">
    <property type="entry name" value="HisK_dim/P_dom"/>
</dbReference>
<dbReference type="SMART" id="SM00091">
    <property type="entry name" value="PAS"/>
    <property type="match status" value="3"/>
</dbReference>
<evidence type="ECO:0000256" key="8">
    <source>
        <dbReference type="ARBA" id="ARBA00022840"/>
    </source>
</evidence>
<dbReference type="Pfam" id="PF02518">
    <property type="entry name" value="HATPase_c"/>
    <property type="match status" value="1"/>
</dbReference>
<dbReference type="PROSITE" id="PS50109">
    <property type="entry name" value="HIS_KIN"/>
    <property type="match status" value="1"/>
</dbReference>
<dbReference type="Proteomes" id="UP000613113">
    <property type="component" value="Unassembled WGS sequence"/>
</dbReference>
<dbReference type="SUPFAM" id="SSF47384">
    <property type="entry name" value="Homodimeric domain of signal transducing histidine kinase"/>
    <property type="match status" value="1"/>
</dbReference>
<evidence type="ECO:0000256" key="12">
    <source>
        <dbReference type="PROSITE-ProRule" id="PRU00110"/>
    </source>
</evidence>